<dbReference type="RefSeq" id="WP_281092348.1">
    <property type="nucleotide sequence ID" value="NZ_JARYZI010000001.1"/>
</dbReference>
<feature type="transmembrane region" description="Helical" evidence="2">
    <location>
        <begin position="75"/>
        <end position="99"/>
    </location>
</feature>
<feature type="region of interest" description="Disordered" evidence="1">
    <location>
        <begin position="1"/>
        <end position="20"/>
    </location>
</feature>
<gene>
    <name evidence="3" type="ORF">QE109_00235</name>
</gene>
<keyword evidence="2" id="KW-0472">Membrane</keyword>
<sequence length="117" mass="14029">MFNKKETPTDRDAKKKARDAENDKLVYDTWPQTREQGKLKFTFRFGALTWGFPTFLIYSAIMIILNFFIKESVKYNIMQAAFSLFFFILFGMIYGLFLWKKNEKVFLKKYPYGKKTK</sequence>
<proteinExistence type="predicted"/>
<protein>
    <recommendedName>
        <fullName evidence="5">DUF2628 domain-containing protein</fullName>
    </recommendedName>
</protein>
<evidence type="ECO:0000313" key="4">
    <source>
        <dbReference type="Proteomes" id="UP001158045"/>
    </source>
</evidence>
<keyword evidence="4" id="KW-1185">Reference proteome</keyword>
<dbReference type="EMBL" id="JARYZI010000001">
    <property type="protein sequence ID" value="MDH8676546.1"/>
    <property type="molecule type" value="Genomic_DNA"/>
</dbReference>
<evidence type="ECO:0000256" key="2">
    <source>
        <dbReference type="SAM" id="Phobius"/>
    </source>
</evidence>
<evidence type="ECO:0008006" key="5">
    <source>
        <dbReference type="Google" id="ProtNLM"/>
    </source>
</evidence>
<feature type="transmembrane region" description="Helical" evidence="2">
    <location>
        <begin position="47"/>
        <end position="69"/>
    </location>
</feature>
<reference evidence="3 4" key="1">
    <citation type="submission" date="2023-04" db="EMBL/GenBank/DDBJ databases">
        <title>Fusibacter bizertensis strain WBS, isolated from littoral bottom sediments of the Arctic seas - biochemical and genomic analysis.</title>
        <authorList>
            <person name="Brioukhanov A.L."/>
        </authorList>
    </citation>
    <scope>NUCLEOTIDE SEQUENCE [LARGE SCALE GENOMIC DNA]</scope>
    <source>
        <strain evidence="3 4">WBS</strain>
    </source>
</reference>
<dbReference type="Proteomes" id="UP001158045">
    <property type="component" value="Unassembled WGS sequence"/>
</dbReference>
<name>A0ABT6N819_9FIRM</name>
<accession>A0ABT6N819</accession>
<evidence type="ECO:0000313" key="3">
    <source>
        <dbReference type="EMBL" id="MDH8676546.1"/>
    </source>
</evidence>
<keyword evidence="2" id="KW-0812">Transmembrane</keyword>
<evidence type="ECO:0000256" key="1">
    <source>
        <dbReference type="SAM" id="MobiDB-lite"/>
    </source>
</evidence>
<comment type="caution">
    <text evidence="3">The sequence shown here is derived from an EMBL/GenBank/DDBJ whole genome shotgun (WGS) entry which is preliminary data.</text>
</comment>
<keyword evidence="2" id="KW-1133">Transmembrane helix</keyword>
<organism evidence="3 4">
    <name type="scientific">Fusibacter bizertensis</name>
    <dbReference type="NCBI Taxonomy" id="1488331"/>
    <lineage>
        <taxon>Bacteria</taxon>
        <taxon>Bacillati</taxon>
        <taxon>Bacillota</taxon>
        <taxon>Clostridia</taxon>
        <taxon>Eubacteriales</taxon>
        <taxon>Eubacteriales Family XII. Incertae Sedis</taxon>
        <taxon>Fusibacter</taxon>
    </lineage>
</organism>